<reference evidence="2 3" key="1">
    <citation type="submission" date="2021-03" db="EMBL/GenBank/DDBJ databases">
        <title>Caproiciproducens sp. nov. isolated from feces of cow.</title>
        <authorList>
            <person name="Choi J.-Y."/>
        </authorList>
    </citation>
    <scope>NUCLEOTIDE SEQUENCE [LARGE SCALE GENOMIC DNA]</scope>
    <source>
        <strain evidence="2 3">AGMB10547</strain>
    </source>
</reference>
<evidence type="ECO:0000256" key="1">
    <source>
        <dbReference type="SAM" id="Phobius"/>
    </source>
</evidence>
<gene>
    <name evidence="2" type="ORF">J5W02_07135</name>
</gene>
<protein>
    <submittedName>
        <fullName evidence="2">Uncharacterized protein</fullName>
    </submittedName>
</protein>
<evidence type="ECO:0000313" key="3">
    <source>
        <dbReference type="Proteomes" id="UP000719942"/>
    </source>
</evidence>
<comment type="caution">
    <text evidence="2">The sequence shown here is derived from an EMBL/GenBank/DDBJ whole genome shotgun (WGS) entry which is preliminary data.</text>
</comment>
<keyword evidence="1" id="KW-0472">Membrane</keyword>
<feature type="transmembrane region" description="Helical" evidence="1">
    <location>
        <begin position="12"/>
        <end position="33"/>
    </location>
</feature>
<name>A0ABS7DMQ1_9FIRM</name>
<dbReference type="RefSeq" id="WP_219964976.1">
    <property type="nucleotide sequence ID" value="NZ_JAGFNZ010000002.1"/>
</dbReference>
<keyword evidence="1" id="KW-0812">Transmembrane</keyword>
<dbReference type="Proteomes" id="UP000719942">
    <property type="component" value="Unassembled WGS sequence"/>
</dbReference>
<proteinExistence type="predicted"/>
<sequence>MKTETEGHFDEKILAALVCVYLGTLLLVGIKLFSNTGMSVGVIGGADGPTSILISRSPFQVGFFFAQVAVVLLAAIVYYVTRRHRNSK</sequence>
<accession>A0ABS7DMQ1</accession>
<keyword evidence="1" id="KW-1133">Transmembrane helix</keyword>
<dbReference type="EMBL" id="JAGFNZ010000002">
    <property type="protein sequence ID" value="MBW7572584.1"/>
    <property type="molecule type" value="Genomic_DNA"/>
</dbReference>
<keyword evidence="3" id="KW-1185">Reference proteome</keyword>
<feature type="transmembrane region" description="Helical" evidence="1">
    <location>
        <begin position="59"/>
        <end position="80"/>
    </location>
</feature>
<organism evidence="2 3">
    <name type="scientific">Caproiciproducens faecalis</name>
    <dbReference type="NCBI Taxonomy" id="2820301"/>
    <lineage>
        <taxon>Bacteria</taxon>
        <taxon>Bacillati</taxon>
        <taxon>Bacillota</taxon>
        <taxon>Clostridia</taxon>
        <taxon>Eubacteriales</taxon>
        <taxon>Acutalibacteraceae</taxon>
        <taxon>Caproiciproducens</taxon>
    </lineage>
</organism>
<evidence type="ECO:0000313" key="2">
    <source>
        <dbReference type="EMBL" id="MBW7572584.1"/>
    </source>
</evidence>